<dbReference type="GO" id="GO:0004674">
    <property type="term" value="F:protein serine/threonine kinase activity"/>
    <property type="evidence" value="ECO:0007669"/>
    <property type="project" value="UniProtKB-KW"/>
</dbReference>
<feature type="domain" description="Protein kinase" evidence="6">
    <location>
        <begin position="1"/>
        <end position="156"/>
    </location>
</feature>
<keyword evidence="3" id="KW-0547">Nucleotide-binding</keyword>
<dbReference type="OrthoDB" id="125413at2759"/>
<keyword evidence="2" id="KW-0808">Transferase</keyword>
<sequence>MQQVLEGVNYLHTMLDVAHRDLSLENVLLSNGVCKITDFGLSTDAHTVCDAGLVGKEYYMAPEIVAGKKYDPVLADVWSLGIIWFIMLTGSPLLSLASSSEKAFGDVVKHGVGTVIEVWGHSHRISRTVIVLLEKMLQIDPRQRISLDQVLAHDLFTSAISAE</sequence>
<dbReference type="InterPro" id="IPR011009">
    <property type="entry name" value="Kinase-like_dom_sf"/>
</dbReference>
<accession>A0A9W6Y3Y6</accession>
<dbReference type="EMBL" id="BSXT01002952">
    <property type="protein sequence ID" value="GMF51801.1"/>
    <property type="molecule type" value="Genomic_DNA"/>
</dbReference>
<dbReference type="Gene3D" id="1.10.510.10">
    <property type="entry name" value="Transferase(Phosphotransferase) domain 1"/>
    <property type="match status" value="1"/>
</dbReference>
<comment type="caution">
    <text evidence="7">The sequence shown here is derived from an EMBL/GenBank/DDBJ whole genome shotgun (WGS) entry which is preliminary data.</text>
</comment>
<name>A0A9W6Y3Y6_9STRA</name>
<organism evidence="7 8">
    <name type="scientific">Phytophthora fragariaefolia</name>
    <dbReference type="NCBI Taxonomy" id="1490495"/>
    <lineage>
        <taxon>Eukaryota</taxon>
        <taxon>Sar</taxon>
        <taxon>Stramenopiles</taxon>
        <taxon>Oomycota</taxon>
        <taxon>Peronosporomycetes</taxon>
        <taxon>Peronosporales</taxon>
        <taxon>Peronosporaceae</taxon>
        <taxon>Phytophthora</taxon>
    </lineage>
</organism>
<dbReference type="GO" id="GO:0005524">
    <property type="term" value="F:ATP binding"/>
    <property type="evidence" value="ECO:0007669"/>
    <property type="project" value="UniProtKB-KW"/>
</dbReference>
<dbReference type="PANTHER" id="PTHR24345">
    <property type="entry name" value="SERINE/THREONINE-PROTEIN KINASE PLK"/>
    <property type="match status" value="1"/>
</dbReference>
<evidence type="ECO:0000256" key="3">
    <source>
        <dbReference type="ARBA" id="ARBA00022741"/>
    </source>
</evidence>
<evidence type="ECO:0000313" key="8">
    <source>
        <dbReference type="Proteomes" id="UP001165121"/>
    </source>
</evidence>
<keyword evidence="8" id="KW-1185">Reference proteome</keyword>
<dbReference type="PROSITE" id="PS50011">
    <property type="entry name" value="PROTEIN_KINASE_DOM"/>
    <property type="match status" value="1"/>
</dbReference>
<evidence type="ECO:0000256" key="4">
    <source>
        <dbReference type="ARBA" id="ARBA00022777"/>
    </source>
</evidence>
<dbReference type="GO" id="GO:0005634">
    <property type="term" value="C:nucleus"/>
    <property type="evidence" value="ECO:0007669"/>
    <property type="project" value="TreeGrafter"/>
</dbReference>
<dbReference type="InterPro" id="IPR000719">
    <property type="entry name" value="Prot_kinase_dom"/>
</dbReference>
<dbReference type="AlphaFoldDB" id="A0A9W6Y3Y6"/>
<reference evidence="7" key="1">
    <citation type="submission" date="2023-04" db="EMBL/GenBank/DDBJ databases">
        <title>Phytophthora fragariaefolia NBRC 109709.</title>
        <authorList>
            <person name="Ichikawa N."/>
            <person name="Sato H."/>
            <person name="Tonouchi N."/>
        </authorList>
    </citation>
    <scope>NUCLEOTIDE SEQUENCE</scope>
    <source>
        <strain evidence="7">NBRC 109709</strain>
    </source>
</reference>
<evidence type="ECO:0000256" key="1">
    <source>
        <dbReference type="ARBA" id="ARBA00022527"/>
    </source>
</evidence>
<evidence type="ECO:0000256" key="5">
    <source>
        <dbReference type="ARBA" id="ARBA00022840"/>
    </source>
</evidence>
<proteinExistence type="predicted"/>
<dbReference type="Pfam" id="PF00069">
    <property type="entry name" value="Pkinase"/>
    <property type="match status" value="1"/>
</dbReference>
<dbReference type="Proteomes" id="UP001165121">
    <property type="component" value="Unassembled WGS sequence"/>
</dbReference>
<dbReference type="PANTHER" id="PTHR24345:SF91">
    <property type="entry name" value="SERINE_THREONINE-PROTEIN KINASE PLK4"/>
    <property type="match status" value="1"/>
</dbReference>
<protein>
    <submittedName>
        <fullName evidence="7">Unnamed protein product</fullName>
    </submittedName>
</protein>
<dbReference type="SUPFAM" id="SSF56112">
    <property type="entry name" value="Protein kinase-like (PK-like)"/>
    <property type="match status" value="1"/>
</dbReference>
<gene>
    <name evidence="7" type="ORF">Pfra01_002106800</name>
</gene>
<dbReference type="SMART" id="SM00220">
    <property type="entry name" value="S_TKc"/>
    <property type="match status" value="1"/>
</dbReference>
<keyword evidence="5" id="KW-0067">ATP-binding</keyword>
<evidence type="ECO:0000259" key="6">
    <source>
        <dbReference type="PROSITE" id="PS50011"/>
    </source>
</evidence>
<keyword evidence="4" id="KW-0418">Kinase</keyword>
<evidence type="ECO:0000313" key="7">
    <source>
        <dbReference type="EMBL" id="GMF51801.1"/>
    </source>
</evidence>
<keyword evidence="1" id="KW-0723">Serine/threonine-protein kinase</keyword>
<evidence type="ECO:0000256" key="2">
    <source>
        <dbReference type="ARBA" id="ARBA00022679"/>
    </source>
</evidence>